<reference evidence="2 3" key="1">
    <citation type="submission" date="2016-09" db="EMBL/GenBank/DDBJ databases">
        <authorList>
            <person name="Capua I."/>
            <person name="De Benedictis P."/>
            <person name="Joannis T."/>
            <person name="Lombin L.H."/>
            <person name="Cattoli G."/>
        </authorList>
    </citation>
    <scope>NUCLEOTIDE SEQUENCE [LARGE SCALE GENOMIC DNA]</scope>
    <source>
        <strain evidence="2 3">LMG 25899</strain>
    </source>
</reference>
<evidence type="ECO:0000256" key="1">
    <source>
        <dbReference type="SAM" id="Phobius"/>
    </source>
</evidence>
<sequence length="59" mass="7248">MEKREYGFLFSFMIFVILISFKIWIKFTFELKLLGLVALFIVSWTLKYFIFKKLKKKKS</sequence>
<dbReference type="EMBL" id="MIEK01000056">
    <property type="protein sequence ID" value="OEH81279.1"/>
    <property type="molecule type" value="Genomic_DNA"/>
</dbReference>
<dbReference type="RefSeq" id="WP_069699867.1">
    <property type="nucleotide sequence ID" value="NZ_JAGGMA010000004.1"/>
</dbReference>
<feature type="transmembrane region" description="Helical" evidence="1">
    <location>
        <begin position="7"/>
        <end position="25"/>
    </location>
</feature>
<evidence type="ECO:0000313" key="3">
    <source>
        <dbReference type="Proteomes" id="UP000095256"/>
    </source>
</evidence>
<organism evidence="2 3">
    <name type="scientific">Enterococcus rivorum</name>
    <dbReference type="NCBI Taxonomy" id="762845"/>
    <lineage>
        <taxon>Bacteria</taxon>
        <taxon>Bacillati</taxon>
        <taxon>Bacillota</taxon>
        <taxon>Bacilli</taxon>
        <taxon>Lactobacillales</taxon>
        <taxon>Enterococcaceae</taxon>
        <taxon>Enterococcus</taxon>
    </lineage>
</organism>
<keyword evidence="1" id="KW-1133">Transmembrane helix</keyword>
<dbReference type="STRING" id="762845.BCR26_05370"/>
<comment type="caution">
    <text evidence="2">The sequence shown here is derived from an EMBL/GenBank/DDBJ whole genome shotgun (WGS) entry which is preliminary data.</text>
</comment>
<dbReference type="Proteomes" id="UP000095256">
    <property type="component" value="Unassembled WGS sequence"/>
</dbReference>
<accession>A0A1E5KUJ9</accession>
<proteinExistence type="predicted"/>
<protein>
    <submittedName>
        <fullName evidence="2">Uncharacterized protein</fullName>
    </submittedName>
</protein>
<keyword evidence="1" id="KW-0812">Transmembrane</keyword>
<evidence type="ECO:0000313" key="2">
    <source>
        <dbReference type="EMBL" id="OEH81279.1"/>
    </source>
</evidence>
<name>A0A1E5KUJ9_9ENTE</name>
<keyword evidence="1" id="KW-0472">Membrane</keyword>
<dbReference type="AlphaFoldDB" id="A0A1E5KUJ9"/>
<gene>
    <name evidence="2" type="ORF">BCR26_05370</name>
</gene>
<feature type="transmembrane region" description="Helical" evidence="1">
    <location>
        <begin position="31"/>
        <end position="50"/>
    </location>
</feature>
<keyword evidence="3" id="KW-1185">Reference proteome</keyword>